<gene>
    <name evidence="5" type="ORF">PUP29_01615</name>
</gene>
<keyword evidence="3" id="KW-0804">Transcription</keyword>
<dbReference type="SUPFAM" id="SSF46785">
    <property type="entry name" value="Winged helix' DNA-binding domain"/>
    <property type="match status" value="1"/>
</dbReference>
<dbReference type="SUPFAM" id="SSF100950">
    <property type="entry name" value="NagB/RpiA/CoA transferase-like"/>
    <property type="match status" value="1"/>
</dbReference>
<dbReference type="RefSeq" id="WP_353423667.1">
    <property type="nucleotide sequence ID" value="NZ_CP117826.1"/>
</dbReference>
<sequence>MNDDLITQRQREIYEFIANANVTTIQEIGKALKLSTSTIRRDVKVLEKERRIQSFHGGVLANTCYGSFTERVTKNQESKHKIAEAAVSLVEDNDFLYIGSGSTTYEFAAMLGRRTDLNGVMIACAALNIARCFVGKKQFKVLLPGGELEAEDESMASKMTIDTINRYNFTKAFLGSIAINAKNGFSVPRLDFSELKSAVIKNSKEVILLCDHTKVGKVSAYKVCSIERIHTLITDFYAENETELQKITDYHVKVLRV</sequence>
<dbReference type="PROSITE" id="PS51000">
    <property type="entry name" value="HTH_DEOR_2"/>
    <property type="match status" value="1"/>
</dbReference>
<evidence type="ECO:0000256" key="1">
    <source>
        <dbReference type="ARBA" id="ARBA00023015"/>
    </source>
</evidence>
<dbReference type="Pfam" id="PF08220">
    <property type="entry name" value="HTH_DeoR"/>
    <property type="match status" value="1"/>
</dbReference>
<dbReference type="GO" id="GO:0003677">
    <property type="term" value="F:DNA binding"/>
    <property type="evidence" value="ECO:0007669"/>
    <property type="project" value="UniProtKB-KW"/>
</dbReference>
<organism evidence="5">
    <name type="scientific">Christensenella massiliensis</name>
    <dbReference type="NCBI Taxonomy" id="1805714"/>
    <lineage>
        <taxon>Bacteria</taxon>
        <taxon>Bacillati</taxon>
        <taxon>Bacillota</taxon>
        <taxon>Clostridia</taxon>
        <taxon>Christensenellales</taxon>
        <taxon>Christensenellaceae</taxon>
        <taxon>Christensenella</taxon>
    </lineage>
</organism>
<dbReference type="Gene3D" id="3.40.50.1360">
    <property type="match status" value="1"/>
</dbReference>
<dbReference type="InterPro" id="IPR001034">
    <property type="entry name" value="DeoR_HTH"/>
</dbReference>
<evidence type="ECO:0000313" key="5">
    <source>
        <dbReference type="EMBL" id="XCC62652.1"/>
    </source>
</evidence>
<keyword evidence="2 5" id="KW-0238">DNA-binding</keyword>
<feature type="domain" description="HTH deoR-type" evidence="4">
    <location>
        <begin position="6"/>
        <end position="61"/>
    </location>
</feature>
<proteinExistence type="predicted"/>
<dbReference type="GO" id="GO:0003700">
    <property type="term" value="F:DNA-binding transcription factor activity"/>
    <property type="evidence" value="ECO:0007669"/>
    <property type="project" value="InterPro"/>
</dbReference>
<name>A0AAU8AA83_9FIRM</name>
<accession>A0AAU8AA83</accession>
<dbReference type="InterPro" id="IPR036390">
    <property type="entry name" value="WH_DNA-bd_sf"/>
</dbReference>
<dbReference type="InterPro" id="IPR037171">
    <property type="entry name" value="NagB/RpiA_transferase-like"/>
</dbReference>
<reference evidence="5" key="1">
    <citation type="submission" date="2023-02" db="EMBL/GenBank/DDBJ databases">
        <title>Gut commensal Christensenella minuta modulates host metabolism via a new class of secondary bile acids.</title>
        <authorList>
            <person name="Liu C."/>
        </authorList>
    </citation>
    <scope>NUCLEOTIDE SEQUENCE</scope>
    <source>
        <strain evidence="5">CA70</strain>
    </source>
</reference>
<dbReference type="InterPro" id="IPR014036">
    <property type="entry name" value="DeoR-like_C"/>
</dbReference>
<dbReference type="EMBL" id="CP117826">
    <property type="protein sequence ID" value="XCC62652.1"/>
    <property type="molecule type" value="Genomic_DNA"/>
</dbReference>
<dbReference type="InterPro" id="IPR050313">
    <property type="entry name" value="Carb_Metab_HTH_regulators"/>
</dbReference>
<dbReference type="PANTHER" id="PTHR30363:SF44">
    <property type="entry name" value="AGA OPERON TRANSCRIPTIONAL REPRESSOR-RELATED"/>
    <property type="match status" value="1"/>
</dbReference>
<evidence type="ECO:0000256" key="2">
    <source>
        <dbReference type="ARBA" id="ARBA00023125"/>
    </source>
</evidence>
<dbReference type="PROSITE" id="PS00894">
    <property type="entry name" value="HTH_DEOR_1"/>
    <property type="match status" value="1"/>
</dbReference>
<evidence type="ECO:0000256" key="3">
    <source>
        <dbReference type="ARBA" id="ARBA00023163"/>
    </source>
</evidence>
<dbReference type="Gene3D" id="1.10.10.10">
    <property type="entry name" value="Winged helix-like DNA-binding domain superfamily/Winged helix DNA-binding domain"/>
    <property type="match status" value="1"/>
</dbReference>
<dbReference type="SMART" id="SM00420">
    <property type="entry name" value="HTH_DEOR"/>
    <property type="match status" value="1"/>
</dbReference>
<dbReference type="PANTHER" id="PTHR30363">
    <property type="entry name" value="HTH-TYPE TRANSCRIPTIONAL REGULATOR SRLR-RELATED"/>
    <property type="match status" value="1"/>
</dbReference>
<dbReference type="Pfam" id="PF00455">
    <property type="entry name" value="DeoRC"/>
    <property type="match status" value="1"/>
</dbReference>
<dbReference type="InterPro" id="IPR036388">
    <property type="entry name" value="WH-like_DNA-bd_sf"/>
</dbReference>
<dbReference type="InterPro" id="IPR018356">
    <property type="entry name" value="Tscrpt_reg_HTH_DeoR_CS"/>
</dbReference>
<protein>
    <submittedName>
        <fullName evidence="5">DeoR/GlpR family DNA-binding transcription regulator</fullName>
    </submittedName>
</protein>
<dbReference type="SMART" id="SM01134">
    <property type="entry name" value="DeoRC"/>
    <property type="match status" value="1"/>
</dbReference>
<evidence type="ECO:0000259" key="4">
    <source>
        <dbReference type="PROSITE" id="PS51000"/>
    </source>
</evidence>
<dbReference type="AlphaFoldDB" id="A0AAU8AA83"/>
<keyword evidence="1" id="KW-0805">Transcription regulation</keyword>